<organism evidence="1 2">
    <name type="scientific">Candidatus Buchananbacteria bacterium RIFCSPLOWO2_01_FULL_39_33</name>
    <dbReference type="NCBI Taxonomy" id="1797543"/>
    <lineage>
        <taxon>Bacteria</taxon>
        <taxon>Candidatus Buchananiibacteriota</taxon>
    </lineage>
</organism>
<gene>
    <name evidence="1" type="ORF">A3A02_04420</name>
</gene>
<accession>A0A1G1YKS6</accession>
<dbReference type="Proteomes" id="UP000177376">
    <property type="component" value="Unassembled WGS sequence"/>
</dbReference>
<dbReference type="EMBL" id="MHIM01000009">
    <property type="protein sequence ID" value="OGY52955.1"/>
    <property type="molecule type" value="Genomic_DNA"/>
</dbReference>
<comment type="caution">
    <text evidence="1">The sequence shown here is derived from an EMBL/GenBank/DDBJ whole genome shotgun (WGS) entry which is preliminary data.</text>
</comment>
<evidence type="ECO:0000313" key="2">
    <source>
        <dbReference type="Proteomes" id="UP000177376"/>
    </source>
</evidence>
<protein>
    <submittedName>
        <fullName evidence="1">Uncharacterized protein</fullName>
    </submittedName>
</protein>
<name>A0A1G1YKS6_9BACT</name>
<proteinExistence type="predicted"/>
<sequence>MFKNLTNHRLTRRQIDYYLHRIYGVLRTGRINVVLERMRKNRGLTDGETIWLDPEDRILPTIIHECLHVLYPFNKGQSDETQEKLTLKLEKRIARRMTVRQMKKLFLLLAEQLQKSKQSPSLKRKTTPD</sequence>
<dbReference type="AlphaFoldDB" id="A0A1G1YKS6"/>
<evidence type="ECO:0000313" key="1">
    <source>
        <dbReference type="EMBL" id="OGY52955.1"/>
    </source>
</evidence>
<reference evidence="1 2" key="1">
    <citation type="journal article" date="2016" name="Nat. Commun.">
        <title>Thousands of microbial genomes shed light on interconnected biogeochemical processes in an aquifer system.</title>
        <authorList>
            <person name="Anantharaman K."/>
            <person name="Brown C.T."/>
            <person name="Hug L.A."/>
            <person name="Sharon I."/>
            <person name="Castelle C.J."/>
            <person name="Probst A.J."/>
            <person name="Thomas B.C."/>
            <person name="Singh A."/>
            <person name="Wilkins M.J."/>
            <person name="Karaoz U."/>
            <person name="Brodie E.L."/>
            <person name="Williams K.H."/>
            <person name="Hubbard S.S."/>
            <person name="Banfield J.F."/>
        </authorList>
    </citation>
    <scope>NUCLEOTIDE SEQUENCE [LARGE SCALE GENOMIC DNA]</scope>
</reference>